<keyword evidence="3 5" id="KW-0472">Membrane</keyword>
<dbReference type="Pfam" id="PF02491">
    <property type="entry name" value="SHS2_FTSA"/>
    <property type="match status" value="1"/>
</dbReference>
<evidence type="ECO:0000259" key="7">
    <source>
        <dbReference type="SMART" id="SM00842"/>
    </source>
</evidence>
<comment type="caution">
    <text evidence="8">The sequence shown here is derived from an EMBL/GenBank/DDBJ whole genome shotgun (WGS) entry which is preliminary data.</text>
</comment>
<dbReference type="Pfam" id="PF14450">
    <property type="entry name" value="FtsA"/>
    <property type="match status" value="1"/>
</dbReference>
<evidence type="ECO:0000313" key="9">
    <source>
        <dbReference type="Proteomes" id="UP000230251"/>
    </source>
</evidence>
<dbReference type="Gene3D" id="3.30.420.40">
    <property type="match status" value="1"/>
</dbReference>
<evidence type="ECO:0000256" key="6">
    <source>
        <dbReference type="PIRNR" id="PIRNR003101"/>
    </source>
</evidence>
<evidence type="ECO:0000256" key="5">
    <source>
        <dbReference type="HAMAP-Rule" id="MF_02033"/>
    </source>
</evidence>
<organism evidence="8 9">
    <name type="scientific">Candidatus Uhrbacteria bacterium CG_4_9_14_0_2_um_filter_41_50</name>
    <dbReference type="NCBI Taxonomy" id="1975031"/>
    <lineage>
        <taxon>Bacteria</taxon>
        <taxon>Candidatus Uhriibacteriota</taxon>
    </lineage>
</organism>
<dbReference type="PIRSF" id="PIRSF003101">
    <property type="entry name" value="FtsA"/>
    <property type="match status" value="1"/>
</dbReference>
<dbReference type="InterPro" id="IPR003494">
    <property type="entry name" value="SHS2_FtsA"/>
</dbReference>
<dbReference type="PANTHER" id="PTHR32432">
    <property type="entry name" value="CELL DIVISION PROTEIN FTSA-RELATED"/>
    <property type="match status" value="1"/>
</dbReference>
<dbReference type="SMART" id="SM00842">
    <property type="entry name" value="FtsA"/>
    <property type="match status" value="1"/>
</dbReference>
<dbReference type="InterPro" id="IPR020823">
    <property type="entry name" value="Cell_div_FtsA"/>
</dbReference>
<evidence type="ECO:0000256" key="1">
    <source>
        <dbReference type="ARBA" id="ARBA00022475"/>
    </source>
</evidence>
<dbReference type="InterPro" id="IPR043129">
    <property type="entry name" value="ATPase_NBD"/>
</dbReference>
<reference evidence="9" key="1">
    <citation type="submission" date="2017-09" db="EMBL/GenBank/DDBJ databases">
        <title>Depth-based differentiation of microbial function through sediment-hosted aquifers and enrichment of novel symbionts in the deep terrestrial subsurface.</title>
        <authorList>
            <person name="Probst A.J."/>
            <person name="Ladd B."/>
            <person name="Jarett J.K."/>
            <person name="Geller-Mcgrath D.E."/>
            <person name="Sieber C.M.K."/>
            <person name="Emerson J.B."/>
            <person name="Anantharaman K."/>
            <person name="Thomas B.C."/>
            <person name="Malmstrom R."/>
            <person name="Stieglmeier M."/>
            <person name="Klingl A."/>
            <person name="Woyke T."/>
            <person name="Ryan C.M."/>
            <person name="Banfield J.F."/>
        </authorList>
    </citation>
    <scope>NUCLEOTIDE SEQUENCE [LARGE SCALE GENOMIC DNA]</scope>
</reference>
<dbReference type="HAMAP" id="MF_02033">
    <property type="entry name" value="FtsA"/>
    <property type="match status" value="1"/>
</dbReference>
<keyword evidence="1 5" id="KW-1003">Cell membrane</keyword>
<comment type="subcellular location">
    <subcellularLocation>
        <location evidence="5">Cell membrane</location>
        <topology evidence="5">Peripheral membrane protein</topology>
        <orientation evidence="5">Cytoplasmic side</orientation>
    </subcellularLocation>
    <text evidence="5">Localizes to the Z ring in an FtsZ-dependent manner. Targeted to the membrane through a conserved C-terminal amphipathic helix.</text>
</comment>
<keyword evidence="2 5" id="KW-0132">Cell division</keyword>
<dbReference type="GO" id="GO:0009898">
    <property type="term" value="C:cytoplasmic side of plasma membrane"/>
    <property type="evidence" value="ECO:0007669"/>
    <property type="project" value="UniProtKB-UniRule"/>
</dbReference>
<comment type="function">
    <text evidence="5 6">Cell division protein that is involved in the assembly of the Z ring. May serve as a membrane anchor for the Z ring.</text>
</comment>
<proteinExistence type="inferred from homology"/>
<dbReference type="NCBIfam" id="TIGR01174">
    <property type="entry name" value="ftsA"/>
    <property type="match status" value="1"/>
</dbReference>
<dbReference type="EMBL" id="PFSI01000045">
    <property type="protein sequence ID" value="PJC24412.1"/>
    <property type="molecule type" value="Genomic_DNA"/>
</dbReference>
<dbReference type="InterPro" id="IPR050696">
    <property type="entry name" value="FtsA/MreB"/>
</dbReference>
<dbReference type="GO" id="GO:0043093">
    <property type="term" value="P:FtsZ-dependent cytokinesis"/>
    <property type="evidence" value="ECO:0007669"/>
    <property type="project" value="UniProtKB-UniRule"/>
</dbReference>
<accession>A0A2M8ENS8</accession>
<evidence type="ECO:0000256" key="4">
    <source>
        <dbReference type="ARBA" id="ARBA00023306"/>
    </source>
</evidence>
<dbReference type="CDD" id="cd24048">
    <property type="entry name" value="ASKHA_NBD_FtsA"/>
    <property type="match status" value="1"/>
</dbReference>
<dbReference type="SUPFAM" id="SSF53067">
    <property type="entry name" value="Actin-like ATPase domain"/>
    <property type="match status" value="2"/>
</dbReference>
<evidence type="ECO:0000256" key="2">
    <source>
        <dbReference type="ARBA" id="ARBA00022618"/>
    </source>
</evidence>
<sequence length="416" mass="44778">MADEIITGLDIGSSMIRIVVGQNIPDESGKPNLHIMGAVEVPSEGIYKGGVSSMEDAVSSVSKALERAERMTGVAINRAWVSIAGHNIFVQESQGVIGVSRPDGEIKEEDVERAIDAARTVATPLNYEILHVIPKSFTVDGQHGIKDPVGMSGIRLEVDAMIIQTLASQIKNLTKSIYRTGLEIDDLVFTPLATSEAVLTQKQKELGVVVIDIGASTTTMAVYEEGDILHTAVLPVGGEHITNDLAIGLRTSLDIAQKAKLELGSAVPDSIGRNDKFTMVQFGSSEDEEIKTRFIAEIIEARIEEIFESVDDELRKIDRSGMLPVGAILTGGTMNMPGICDVAKRVLRLPASIGVSTSMKSVIDEVKDPAYATAVGLVLWGFGITATQKGRFSLLEWKGIGQVADQLRKWMKSLIP</sequence>
<keyword evidence="4 5" id="KW-0131">Cell cycle</keyword>
<dbReference type="GO" id="GO:0032153">
    <property type="term" value="C:cell division site"/>
    <property type="evidence" value="ECO:0007669"/>
    <property type="project" value="UniProtKB-UniRule"/>
</dbReference>
<name>A0A2M8ENS8_9BACT</name>
<comment type="subunit">
    <text evidence="5">Self-interacts. Interacts with FtsZ.</text>
</comment>
<evidence type="ECO:0000256" key="3">
    <source>
        <dbReference type="ARBA" id="ARBA00023136"/>
    </source>
</evidence>
<comment type="similarity">
    <text evidence="5 6">Belongs to the FtsA/MreB family.</text>
</comment>
<feature type="domain" description="SHS2" evidence="7">
    <location>
        <begin position="6"/>
        <end position="198"/>
    </location>
</feature>
<evidence type="ECO:0000313" key="8">
    <source>
        <dbReference type="EMBL" id="PJC24412.1"/>
    </source>
</evidence>
<dbReference type="AlphaFoldDB" id="A0A2M8ENS8"/>
<dbReference type="Proteomes" id="UP000230251">
    <property type="component" value="Unassembled WGS sequence"/>
</dbReference>
<protein>
    <recommendedName>
        <fullName evidence="5 6">Cell division protein FtsA</fullName>
    </recommendedName>
</protein>
<gene>
    <name evidence="5 8" type="primary">ftsA</name>
    <name evidence="8" type="ORF">CO057_03010</name>
</gene>
<dbReference type="PANTHER" id="PTHR32432:SF4">
    <property type="entry name" value="CELL DIVISION PROTEIN FTSA"/>
    <property type="match status" value="1"/>
</dbReference>
<dbReference type="Gene3D" id="3.30.1490.110">
    <property type="match status" value="1"/>
</dbReference>